<evidence type="ECO:0000313" key="2">
    <source>
        <dbReference type="Proteomes" id="UP000008703"/>
    </source>
</evidence>
<reference evidence="1" key="1">
    <citation type="submission" date="2011-08" db="EMBL/GenBank/DDBJ databases">
        <title>Complete sequence of plasmid 1 of Streptomyces violaceusniger Tu 4113.</title>
        <authorList>
            <consortium name="US DOE Joint Genome Institute"/>
            <person name="Lucas S."/>
            <person name="Han J."/>
            <person name="Lapidus A."/>
            <person name="Cheng J.-F."/>
            <person name="Goodwin L."/>
            <person name="Pitluck S."/>
            <person name="Peters L."/>
            <person name="Ivanova N."/>
            <person name="Daligault H."/>
            <person name="Detter J.C."/>
            <person name="Han C."/>
            <person name="Tapia R."/>
            <person name="Land M."/>
            <person name="Hauser L."/>
            <person name="Kyrpides N."/>
            <person name="Ivanova N."/>
            <person name="Pagani I."/>
            <person name="Hagen A."/>
            <person name="Katz L."/>
            <person name="Fiedler H.-P."/>
            <person name="Keasling J."/>
            <person name="Fortman J."/>
            <person name="Woyke T."/>
        </authorList>
    </citation>
    <scope>NUCLEOTIDE SEQUENCE [LARGE SCALE GENOMIC DNA]</scope>
    <source>
        <strain evidence="1">Tu 4113</strain>
        <plasmid evidence="1">pSTRVI01</plasmid>
    </source>
</reference>
<dbReference type="AlphaFoldDB" id="G2PH78"/>
<accession>G2PH78</accession>
<evidence type="ECO:0000313" key="1">
    <source>
        <dbReference type="EMBL" id="AEM88724.1"/>
    </source>
</evidence>
<name>G2PH78_STRV4</name>
<gene>
    <name evidence="1" type="ORF">Strvi_9473</name>
</gene>
<keyword evidence="1" id="KW-0614">Plasmid</keyword>
<dbReference type="KEGG" id="svl:Strvi_9473"/>
<protein>
    <recommendedName>
        <fullName evidence="3">PqqD family protein</fullName>
    </recommendedName>
</protein>
<evidence type="ECO:0008006" key="3">
    <source>
        <dbReference type="Google" id="ProtNLM"/>
    </source>
</evidence>
<geneLocation type="plasmid" evidence="1 2">
    <name>pSTRVI01</name>
</geneLocation>
<dbReference type="HOGENOM" id="CLU_2221835_0_0_11"/>
<dbReference type="Proteomes" id="UP000008703">
    <property type="component" value="Plasmid pSTRVI01"/>
</dbReference>
<sequence>MRPALRLRNGVYLVAAPDGGAILDTRLRAGRAGCLAISAPGGQYLDRRLHGAENHRRAAAVVAHSYGVDVDQVDADMARLLKELWGRRLLSEHVPGRRRLWRGWWR</sequence>
<keyword evidence="2" id="KW-1185">Reference proteome</keyword>
<dbReference type="RefSeq" id="WP_014043659.1">
    <property type="nucleotide sequence ID" value="NC_015951.1"/>
</dbReference>
<dbReference type="EMBL" id="CP002995">
    <property type="protein sequence ID" value="AEM88724.1"/>
    <property type="molecule type" value="Genomic_DNA"/>
</dbReference>
<proteinExistence type="predicted"/>
<organism evidence="1 2">
    <name type="scientific">Streptomyces violaceusniger (strain Tu 4113)</name>
    <dbReference type="NCBI Taxonomy" id="653045"/>
    <lineage>
        <taxon>Bacteria</taxon>
        <taxon>Bacillati</taxon>
        <taxon>Actinomycetota</taxon>
        <taxon>Actinomycetes</taxon>
        <taxon>Kitasatosporales</taxon>
        <taxon>Streptomycetaceae</taxon>
        <taxon>Streptomyces</taxon>
        <taxon>Streptomyces violaceusniger group</taxon>
    </lineage>
</organism>